<evidence type="ECO:0000259" key="10">
    <source>
        <dbReference type="PROSITE" id="PS51233"/>
    </source>
</evidence>
<dbReference type="PANTHER" id="PTHR23345:SF15">
    <property type="entry name" value="VITELLOGENIN 1-RELATED"/>
    <property type="match status" value="1"/>
</dbReference>
<dbReference type="InterPro" id="IPR015819">
    <property type="entry name" value="Lipid_transp_b-sht_shell"/>
</dbReference>
<dbReference type="InterPro" id="IPR015255">
    <property type="entry name" value="Vitellinogen_open_b-sht"/>
</dbReference>
<reference evidence="11" key="2">
    <citation type="submission" date="2020-09" db="EMBL/GenBank/DDBJ databases">
        <authorList>
            <person name="Kikuchi T."/>
        </authorList>
    </citation>
    <scope>NUCLEOTIDE SEQUENCE</scope>
    <source>
        <strain evidence="11">Ka4C1</strain>
    </source>
</reference>
<gene>
    <name evidence="11" type="ORF">BXYJ_LOCUS4887</name>
</gene>
<dbReference type="Pfam" id="PF01347">
    <property type="entry name" value="Vitellogenin_N"/>
    <property type="match status" value="2"/>
</dbReference>
<evidence type="ECO:0000256" key="5">
    <source>
        <dbReference type="PROSITE-ProRule" id="PRU00103"/>
    </source>
</evidence>
<feature type="domain" description="Vitellogenin" evidence="9">
    <location>
        <begin position="21"/>
        <end position="749"/>
    </location>
</feature>
<dbReference type="SMART" id="SM01169">
    <property type="entry name" value="DUF1943"/>
    <property type="match status" value="1"/>
</dbReference>
<evidence type="ECO:0000256" key="4">
    <source>
        <dbReference type="ARBA" id="ARBA00023180"/>
    </source>
</evidence>
<dbReference type="SMR" id="A0A1I7S9B6"/>
<evidence type="ECO:0000259" key="9">
    <source>
        <dbReference type="PROSITE" id="PS51211"/>
    </source>
</evidence>
<comment type="caution">
    <text evidence="6">Lacks conserved residue(s) required for the propagation of feature annotation.</text>
</comment>
<keyword evidence="2" id="KW-0758">Storage protein</keyword>
<dbReference type="Proteomes" id="UP000582659">
    <property type="component" value="Unassembled WGS sequence"/>
</dbReference>
<dbReference type="Proteomes" id="UP000659654">
    <property type="component" value="Unassembled WGS sequence"/>
</dbReference>
<feature type="chain" id="PRO_5036308745" evidence="8">
    <location>
        <begin position="17"/>
        <end position="1691"/>
    </location>
</feature>
<evidence type="ECO:0000256" key="7">
    <source>
        <dbReference type="SAM" id="MobiDB-lite"/>
    </source>
</evidence>
<dbReference type="eggNOG" id="KOG4338">
    <property type="taxonomic scope" value="Eukaryota"/>
</dbReference>
<evidence type="ECO:0000256" key="1">
    <source>
        <dbReference type="ARBA" id="ARBA00022729"/>
    </source>
</evidence>
<dbReference type="PROSITE" id="PS51211">
    <property type="entry name" value="VITELLOGENIN"/>
    <property type="match status" value="1"/>
</dbReference>
<dbReference type="EMBL" id="CAJFDI010000002">
    <property type="protein sequence ID" value="CAD5217142.1"/>
    <property type="molecule type" value="Genomic_DNA"/>
</dbReference>
<evidence type="ECO:0000313" key="12">
    <source>
        <dbReference type="Proteomes" id="UP000095284"/>
    </source>
</evidence>
<dbReference type="InterPro" id="IPR001846">
    <property type="entry name" value="VWF_type-D"/>
</dbReference>
<feature type="compositionally biased region" description="Acidic residues" evidence="7">
    <location>
        <begin position="1583"/>
        <end position="1597"/>
    </location>
</feature>
<dbReference type="WBParaSite" id="BXY_0961200.1">
    <property type="protein sequence ID" value="BXY_0961200.1"/>
    <property type="gene ID" value="BXY_0961200"/>
</dbReference>
<dbReference type="SUPFAM" id="SSF48431">
    <property type="entry name" value="Lipovitellin-phosvitin complex, superhelical domain"/>
    <property type="match status" value="1"/>
</dbReference>
<keyword evidence="1 8" id="KW-0732">Signal</keyword>
<organism evidence="12 14">
    <name type="scientific">Bursaphelenchus xylophilus</name>
    <name type="common">Pinewood nematode worm</name>
    <name type="synonym">Aphelenchoides xylophilus</name>
    <dbReference type="NCBI Taxonomy" id="6326"/>
    <lineage>
        <taxon>Eukaryota</taxon>
        <taxon>Metazoa</taxon>
        <taxon>Ecdysozoa</taxon>
        <taxon>Nematoda</taxon>
        <taxon>Chromadorea</taxon>
        <taxon>Rhabditida</taxon>
        <taxon>Tylenchina</taxon>
        <taxon>Tylenchomorpha</taxon>
        <taxon>Aphelenchoidea</taxon>
        <taxon>Aphelenchoididae</taxon>
        <taxon>Bursaphelenchus</taxon>
    </lineage>
</organism>
<feature type="compositionally biased region" description="Basic and acidic residues" evidence="7">
    <location>
        <begin position="1570"/>
        <end position="1582"/>
    </location>
</feature>
<keyword evidence="13" id="KW-1185">Reference proteome</keyword>
<reference evidence="14" key="1">
    <citation type="submission" date="2016-11" db="UniProtKB">
        <authorList>
            <consortium name="WormBaseParasite"/>
        </authorList>
    </citation>
    <scope>IDENTIFICATION</scope>
</reference>
<dbReference type="GO" id="GO:0005319">
    <property type="term" value="F:lipid transporter activity"/>
    <property type="evidence" value="ECO:0007669"/>
    <property type="project" value="InterPro"/>
</dbReference>
<dbReference type="Gene3D" id="1.25.10.20">
    <property type="entry name" value="Vitellinogen, superhelical"/>
    <property type="match status" value="1"/>
</dbReference>
<dbReference type="InterPro" id="IPR050733">
    <property type="entry name" value="Vitellogenin/Apolipophorin"/>
</dbReference>
<dbReference type="InterPro" id="IPR015816">
    <property type="entry name" value="Vitellinogen_b-sht_N"/>
</dbReference>
<dbReference type="Gene3D" id="2.30.230.10">
    <property type="entry name" value="Lipovitellin, beta-sheet shell regions, chain A"/>
    <property type="match status" value="1"/>
</dbReference>
<dbReference type="PROSITE" id="PS51233">
    <property type="entry name" value="VWFD"/>
    <property type="match status" value="1"/>
</dbReference>
<dbReference type="SUPFAM" id="SSF56968">
    <property type="entry name" value="Lipovitellin-phosvitin complex, beta-sheet shell regions"/>
    <property type="match status" value="2"/>
</dbReference>
<evidence type="ECO:0000313" key="14">
    <source>
        <dbReference type="WBParaSite" id="BXY_0961200.1"/>
    </source>
</evidence>
<dbReference type="GO" id="GO:0045735">
    <property type="term" value="F:nutrient reservoir activity"/>
    <property type="evidence" value="ECO:0007669"/>
    <property type="project" value="UniProtKB-KW"/>
</dbReference>
<dbReference type="InterPro" id="IPR011030">
    <property type="entry name" value="Lipovitellin_superhlx_dom"/>
</dbReference>
<evidence type="ECO:0000256" key="8">
    <source>
        <dbReference type="SAM" id="SignalP"/>
    </source>
</evidence>
<dbReference type="SMART" id="SM00216">
    <property type="entry name" value="VWD"/>
    <property type="match status" value="1"/>
</dbReference>
<dbReference type="PANTHER" id="PTHR23345">
    <property type="entry name" value="VITELLOGENIN-RELATED"/>
    <property type="match status" value="1"/>
</dbReference>
<dbReference type="PROSITE" id="PS50077">
    <property type="entry name" value="HEAT_REPEAT"/>
    <property type="match status" value="1"/>
</dbReference>
<dbReference type="InterPro" id="IPR021133">
    <property type="entry name" value="HEAT_type_2"/>
</dbReference>
<feature type="region of interest" description="Disordered" evidence="7">
    <location>
        <begin position="1570"/>
        <end position="1602"/>
    </location>
</feature>
<dbReference type="Gene3D" id="2.20.80.10">
    <property type="entry name" value="Lipovitellin-phosvitin complex, chain A, domain 4"/>
    <property type="match status" value="1"/>
</dbReference>
<keyword evidence="4" id="KW-0325">Glycoprotein</keyword>
<protein>
    <submittedName>
        <fullName evidence="11">(pine wood nematode) hypothetical protein</fullName>
    </submittedName>
</protein>
<evidence type="ECO:0000313" key="13">
    <source>
        <dbReference type="Proteomes" id="UP000659654"/>
    </source>
</evidence>
<feature type="domain" description="VWFD" evidence="10">
    <location>
        <begin position="1392"/>
        <end position="1559"/>
    </location>
</feature>
<proteinExistence type="predicted"/>
<evidence type="ECO:0000256" key="3">
    <source>
        <dbReference type="ARBA" id="ARBA00023157"/>
    </source>
</evidence>
<sequence length="1691" mass="196000">MRTFVLIACALWGAAALGNLYKPQHTYRYRFDTQISNALQGAEHQQSATRIRADVRSVVTSDRHIQVQLENVRFGELNGEHKLDRLQPFERFQRQQLPEEVQKQLELPFECDFVDGVFERLVFHEQDSVWSKNIKRAAMNLFQANLKRTNVQGLQMEKEEQSSNFFTVPEITLEGECDVTYTIQKPHQDSGDNYIFNATKSVNFDRCQRNTDVFYGYSASTSQEQECHQCVESLELNSLQAIEAAKTSQCQRECQSARAEQDIHRSTVHRLELQGHPEKTYTLRRAQIVSQYLIKAFNPAQENSVAQAVVISELRFVSEEKDSQKLKIKASSQEENLMASNEWDLLEKRFYMYGDEEFPEKKQQPFAKVTMKTHTAINALKHLQKQWSDKTLGYELDSTQQFQELVVALRHCSMEELKKIEEKVEQINGKDELIKTTFSDAMAVAGTRNSLKWLVEKIEKKQFNDAKSMHLLQNFVLNQHSPSDRQTDLLEKLAKKLQKEERSNGLKQTAWLQFAASVGHICQDRPSQTTKTLFRQQDLCPQSKKEQYKQTLYQLFEQAQTMYQKVLAIKCLGNAALQTTMPKLQQLLSDKQQPTLIRIEAIDALRRLRTVMSQEIQNTLLPIFLNQREQPEIRMTAFSMLMHTRPQRALLDQITLPMIMERSQQVKSFVISTMEALAASPVSHERQLAAHLQSSLKMVKADSQYWTRRASSAIRIPIYVAQSQQPEERDLLFRVASIVSPTNILPIHLCASLRAAFNGHPMDETMSLQFNQKNLEQWYEKFITMIDNDDESEESFGRKLSSSLYKGLGIKNRHQGAYWMSENGEDETQRDQPYGMIVLRSNEIDQFILPIEESSLPEMLRKLIKGEKPNMTELMEMLRSLQAERKFSAHHAANYNEKKVKFATSSGLPLVVMWDNSMVGSFEGSFHLKTQEKSLRLRAHSSGIFTHSLKTEVWSPVVVSGVESHRTLELSKPFDVELKQEKNAYTLTFRMPEDKEGLRIIGIHILPVTYTRQFSWTDKAYKAMRLQAVHNYEYAPMQREFNDEEGSLQYEGHVHVIKDAKLLLNALYSTENNMHIYYRPGPEAVKKIVLRVEGKSFEKVEKMESKMDSFYTGESFDEYESKSEKYYEDMGLDNDEKREKTLKNYLKKYTPRDAFEHELKLSVKVFAGEKSREYTSRIGGQCDSRMRHCNMELTSDKSLNGNTEWSMRSTAQLVLPEIVRADESVEEKQTRLLINFNTQWNTKSEEEQNLQIRFQAEPTRVARWLNEYSTKNAQQIARFLNKLDMICTYKMTQENQHRLQGFYELLKAQYFWTLSLEQANNHKAHQVRATLIVDPINRQVANLTIRTPTEIARADSLVLPYKMSGLQLERRPLNIKSVQHVARALTNAANLAECRADSRRIRTFDGVDYEAPFSSCWSVLAKDCSREQPRFAVLMKKTDEKRAVKVVTVDNVIELIGEESKIIVKVNDKVVKDEDELYNFGVEIISQKKMVVSVRGITVTFNGRQANVQISGAYKNLQCGLCGHYDNEEEEEFRMSDNRVAANLKQFHQSYTLKNEECKESFEKTYQKEDEYRVSRKQSRDEFSDETSEESSEESNEQAEKLTKRTITQEMQDRICFSLQPVTQCPRSQYVDEDAAKKTESVAFGCIDRSDSQARRFMNALKRMNVLPQAKDLKKTMTLEMELPTRCIEAY</sequence>
<keyword evidence="3" id="KW-1015">Disulfide bond</keyword>
<feature type="repeat" description="HEAT" evidence="5">
    <location>
        <begin position="580"/>
        <end position="620"/>
    </location>
</feature>
<dbReference type="SMART" id="SM00638">
    <property type="entry name" value="LPD_N"/>
    <property type="match status" value="1"/>
</dbReference>
<dbReference type="Proteomes" id="UP000095284">
    <property type="component" value="Unplaced"/>
</dbReference>
<dbReference type="Pfam" id="PF00094">
    <property type="entry name" value="VWD"/>
    <property type="match status" value="1"/>
</dbReference>
<accession>A0A1I7S9B6</accession>
<dbReference type="EMBL" id="CAJFCV020000002">
    <property type="protein sequence ID" value="CAG9100503.1"/>
    <property type="molecule type" value="Genomic_DNA"/>
</dbReference>
<dbReference type="OrthoDB" id="5825149at2759"/>
<dbReference type="InterPro" id="IPR001747">
    <property type="entry name" value="Vitellogenin_N"/>
</dbReference>
<name>A0A1I7S9B6_BURXY</name>
<feature type="signal peptide" evidence="8">
    <location>
        <begin position="1"/>
        <end position="16"/>
    </location>
</feature>
<evidence type="ECO:0000256" key="6">
    <source>
        <dbReference type="PROSITE-ProRule" id="PRU00557"/>
    </source>
</evidence>
<evidence type="ECO:0000313" key="11">
    <source>
        <dbReference type="EMBL" id="CAD5217142.1"/>
    </source>
</evidence>
<evidence type="ECO:0000256" key="2">
    <source>
        <dbReference type="ARBA" id="ARBA00022761"/>
    </source>
</evidence>
<dbReference type="Pfam" id="PF09172">
    <property type="entry name" value="Vit_open_b-sht"/>
    <property type="match status" value="1"/>
</dbReference>